<comment type="caution">
    <text evidence="1">The sequence shown here is derived from an EMBL/GenBank/DDBJ whole genome shotgun (WGS) entry which is preliminary data.</text>
</comment>
<evidence type="ECO:0000313" key="2">
    <source>
        <dbReference type="Proteomes" id="UP000092993"/>
    </source>
</evidence>
<dbReference type="EMBL" id="LUGG01000015">
    <property type="protein sequence ID" value="OBZ69562.1"/>
    <property type="molecule type" value="Genomic_DNA"/>
</dbReference>
<organism evidence="1 2">
    <name type="scientific">Grifola frondosa</name>
    <name type="common">Maitake</name>
    <name type="synonym">Polyporus frondosus</name>
    <dbReference type="NCBI Taxonomy" id="5627"/>
    <lineage>
        <taxon>Eukaryota</taxon>
        <taxon>Fungi</taxon>
        <taxon>Dikarya</taxon>
        <taxon>Basidiomycota</taxon>
        <taxon>Agaricomycotina</taxon>
        <taxon>Agaricomycetes</taxon>
        <taxon>Polyporales</taxon>
        <taxon>Grifolaceae</taxon>
        <taxon>Grifola</taxon>
    </lineage>
</organism>
<dbReference type="AlphaFoldDB" id="A0A1C7LY29"/>
<protein>
    <submittedName>
        <fullName evidence="1">Uncharacterized protein</fullName>
    </submittedName>
</protein>
<sequence>MSAPVLHRLEVLGHFWRPTENLKAQGVESLKDVAPLYECRPPWWGRWTYFVSLIPQDESPSGKGTSADDTSQVMGHYELRPLWQRGSFAIGQLVLGLSIAVLLMGGRSRIVHKMYILPPAAPAKPTASLRSEELATRADARRLVVRSPYHFDTQGRVFPLRDVTLSMGKNDTDMSLQAKNIRGEFWLGLQSATVEGKKLSLRDAKERLFTIWYGEKRAKRAMLDMTCVSGPVLGAGSGKQ</sequence>
<name>A0A1C7LY29_GRIFR</name>
<dbReference type="OMA" id="YGEKRGM"/>
<keyword evidence="2" id="KW-1185">Reference proteome</keyword>
<dbReference type="OrthoDB" id="2607755at2759"/>
<evidence type="ECO:0000313" key="1">
    <source>
        <dbReference type="EMBL" id="OBZ69562.1"/>
    </source>
</evidence>
<gene>
    <name evidence="1" type="ORF">A0H81_10113</name>
</gene>
<dbReference type="Proteomes" id="UP000092993">
    <property type="component" value="Unassembled WGS sequence"/>
</dbReference>
<reference evidence="1 2" key="1">
    <citation type="submission" date="2016-03" db="EMBL/GenBank/DDBJ databases">
        <title>Whole genome sequencing of Grifola frondosa 9006-11.</title>
        <authorList>
            <person name="Min B."/>
            <person name="Park H."/>
            <person name="Kim J.-G."/>
            <person name="Cho H."/>
            <person name="Oh Y.-L."/>
            <person name="Kong W.-S."/>
            <person name="Choi I.-G."/>
        </authorList>
    </citation>
    <scope>NUCLEOTIDE SEQUENCE [LARGE SCALE GENOMIC DNA]</scope>
    <source>
        <strain evidence="1 2">9006-11</strain>
    </source>
</reference>
<proteinExistence type="predicted"/>
<accession>A0A1C7LY29</accession>